<evidence type="ECO:0000256" key="5">
    <source>
        <dbReference type="ARBA" id="ARBA00023274"/>
    </source>
</evidence>
<evidence type="ECO:0000256" key="8">
    <source>
        <dbReference type="HAMAP-Rule" id="MF_01302"/>
    </source>
</evidence>
<evidence type="ECO:0000256" key="9">
    <source>
        <dbReference type="RuleBase" id="RU003660"/>
    </source>
</evidence>
<evidence type="ECO:0000256" key="6">
    <source>
        <dbReference type="ARBA" id="ARBA00035258"/>
    </source>
</evidence>
<reference evidence="10" key="1">
    <citation type="submission" date="2023-02" db="EMBL/GenBank/DDBJ databases">
        <title>Kitasatospora phosalacinea NBRC 14362.</title>
        <authorList>
            <person name="Ichikawa N."/>
            <person name="Sato H."/>
            <person name="Tonouchi N."/>
        </authorList>
    </citation>
    <scope>NUCLEOTIDE SEQUENCE</scope>
    <source>
        <strain evidence="10">NBRC 14362</strain>
    </source>
</reference>
<dbReference type="Proteomes" id="UP001165143">
    <property type="component" value="Unassembled WGS sequence"/>
</dbReference>
<name>A0A9W6PD98_9ACTN</name>
<evidence type="ECO:0000313" key="10">
    <source>
        <dbReference type="EMBL" id="GLW52837.1"/>
    </source>
</evidence>
<comment type="subunit">
    <text evidence="7 8">Part of the 30S ribosomal subunit. Contacts proteins S5 and S12.</text>
</comment>
<dbReference type="GO" id="GO:0019843">
    <property type="term" value="F:rRNA binding"/>
    <property type="evidence" value="ECO:0007669"/>
    <property type="project" value="UniProtKB-UniRule"/>
</dbReference>
<dbReference type="InterPro" id="IPR000630">
    <property type="entry name" value="Ribosomal_uS8"/>
</dbReference>
<dbReference type="PANTHER" id="PTHR11758">
    <property type="entry name" value="40S RIBOSOMAL PROTEIN S15A"/>
    <property type="match status" value="1"/>
</dbReference>
<dbReference type="Gene3D" id="3.30.1370.30">
    <property type="match status" value="1"/>
</dbReference>
<dbReference type="InterPro" id="IPR035987">
    <property type="entry name" value="Ribosomal_uS8_sf"/>
</dbReference>
<dbReference type="PROSITE" id="PS00053">
    <property type="entry name" value="RIBOSOMAL_S8"/>
    <property type="match status" value="1"/>
</dbReference>
<dbReference type="SUPFAM" id="SSF56047">
    <property type="entry name" value="Ribosomal protein S8"/>
    <property type="match status" value="1"/>
</dbReference>
<dbReference type="FunFam" id="3.30.1490.10:FF:000001">
    <property type="entry name" value="30S ribosomal protein S8"/>
    <property type="match status" value="1"/>
</dbReference>
<keyword evidence="4 8" id="KW-0689">Ribosomal protein</keyword>
<dbReference type="GO" id="GO:0003735">
    <property type="term" value="F:structural constituent of ribosome"/>
    <property type="evidence" value="ECO:0007669"/>
    <property type="project" value="InterPro"/>
</dbReference>
<comment type="function">
    <text evidence="8">One of the primary rRNA binding proteins, it binds directly to 16S rRNA central domain where it helps coordinate assembly of the platform of the 30S subunit.</text>
</comment>
<dbReference type="NCBIfam" id="NF001109">
    <property type="entry name" value="PRK00136.1"/>
    <property type="match status" value="1"/>
</dbReference>
<accession>A0A9W6PD98</accession>
<evidence type="ECO:0000256" key="3">
    <source>
        <dbReference type="ARBA" id="ARBA00022884"/>
    </source>
</evidence>
<comment type="similarity">
    <text evidence="1 8 9">Belongs to the universal ribosomal protein uS8 family.</text>
</comment>
<gene>
    <name evidence="8" type="primary">rpsH</name>
    <name evidence="10" type="ORF">Kpho01_08480</name>
</gene>
<comment type="caution">
    <text evidence="10">The sequence shown here is derived from an EMBL/GenBank/DDBJ whole genome shotgun (WGS) entry which is preliminary data.</text>
</comment>
<dbReference type="AlphaFoldDB" id="A0A9W6PD98"/>
<evidence type="ECO:0000256" key="1">
    <source>
        <dbReference type="ARBA" id="ARBA00006471"/>
    </source>
</evidence>
<dbReference type="GO" id="GO:0005840">
    <property type="term" value="C:ribosome"/>
    <property type="evidence" value="ECO:0007669"/>
    <property type="project" value="UniProtKB-KW"/>
</dbReference>
<evidence type="ECO:0000256" key="7">
    <source>
        <dbReference type="ARBA" id="ARBA00046740"/>
    </source>
</evidence>
<dbReference type="InterPro" id="IPR047863">
    <property type="entry name" value="Ribosomal_uS8_CS"/>
</dbReference>
<dbReference type="GO" id="GO:1990904">
    <property type="term" value="C:ribonucleoprotein complex"/>
    <property type="evidence" value="ECO:0007669"/>
    <property type="project" value="UniProtKB-KW"/>
</dbReference>
<protein>
    <recommendedName>
        <fullName evidence="6 8">Small ribosomal subunit protein uS8</fullName>
    </recommendedName>
</protein>
<dbReference type="GO" id="GO:0006412">
    <property type="term" value="P:translation"/>
    <property type="evidence" value="ECO:0007669"/>
    <property type="project" value="UniProtKB-UniRule"/>
</dbReference>
<keyword evidence="3 8" id="KW-0694">RNA-binding</keyword>
<keyword evidence="5 8" id="KW-0687">Ribonucleoprotein</keyword>
<dbReference type="EMBL" id="BSRX01000004">
    <property type="protein sequence ID" value="GLW52837.1"/>
    <property type="molecule type" value="Genomic_DNA"/>
</dbReference>
<organism evidence="10 11">
    <name type="scientific">Kitasatospora phosalacinea</name>
    <dbReference type="NCBI Taxonomy" id="2065"/>
    <lineage>
        <taxon>Bacteria</taxon>
        <taxon>Bacillati</taxon>
        <taxon>Actinomycetota</taxon>
        <taxon>Actinomycetes</taxon>
        <taxon>Kitasatosporales</taxon>
        <taxon>Streptomycetaceae</taxon>
        <taxon>Kitasatospora</taxon>
    </lineage>
</organism>
<dbReference type="GO" id="GO:0005737">
    <property type="term" value="C:cytoplasm"/>
    <property type="evidence" value="ECO:0007669"/>
    <property type="project" value="UniProtKB-ARBA"/>
</dbReference>
<keyword evidence="2 8" id="KW-0699">rRNA-binding</keyword>
<dbReference type="HAMAP" id="MF_01302_B">
    <property type="entry name" value="Ribosomal_uS8_B"/>
    <property type="match status" value="1"/>
</dbReference>
<dbReference type="Pfam" id="PF00410">
    <property type="entry name" value="Ribosomal_S8"/>
    <property type="match status" value="1"/>
</dbReference>
<evidence type="ECO:0000256" key="2">
    <source>
        <dbReference type="ARBA" id="ARBA00022730"/>
    </source>
</evidence>
<sequence length="213" mass="22505">MCPTSALLGSREGSRKVLGSGPCCGVPFGRPAAFLRGLATPSLTTSQVPCACAPFALQRVRGGGPGAEKPRRERPEATMTMTDPIADMLTRLRNANSAYHDSVAMPASKIKAHVAEILQQEGYISSYKVEEPVEGEVGKKLTIELKFGPNRERSIAGIKRISKPGLRVYAKSTNLPKVLGGLGVAIISTSSGLLTDKQAAKKGVGGEVLAYVW</sequence>
<proteinExistence type="inferred from homology"/>
<dbReference type="Gene3D" id="3.30.1490.10">
    <property type="match status" value="1"/>
</dbReference>
<evidence type="ECO:0000256" key="4">
    <source>
        <dbReference type="ARBA" id="ARBA00022980"/>
    </source>
</evidence>
<evidence type="ECO:0000313" key="11">
    <source>
        <dbReference type="Proteomes" id="UP001165143"/>
    </source>
</evidence>
<dbReference type="FunFam" id="3.30.1370.30:FF:000002">
    <property type="entry name" value="30S ribosomal protein S8"/>
    <property type="match status" value="1"/>
</dbReference>